<sequence>MLGKPSLQFRRPSSRFQIFGRRFCGQARHKCYTFGLI</sequence>
<proteinExistence type="predicted"/>
<accession>A0A0E9PF73</accession>
<name>A0A0E9PF73_ANGAN</name>
<dbReference type="AlphaFoldDB" id="A0A0E9PF73"/>
<evidence type="ECO:0000313" key="1">
    <source>
        <dbReference type="EMBL" id="JAH03204.1"/>
    </source>
</evidence>
<protein>
    <submittedName>
        <fullName evidence="1">Uncharacterized protein</fullName>
    </submittedName>
</protein>
<dbReference type="EMBL" id="GBXM01105373">
    <property type="protein sequence ID" value="JAH03204.1"/>
    <property type="molecule type" value="Transcribed_RNA"/>
</dbReference>
<reference evidence="1" key="2">
    <citation type="journal article" date="2015" name="Fish Shellfish Immunol.">
        <title>Early steps in the European eel (Anguilla anguilla)-Vibrio vulnificus interaction in the gills: Role of the RtxA13 toxin.</title>
        <authorList>
            <person name="Callol A."/>
            <person name="Pajuelo D."/>
            <person name="Ebbesson L."/>
            <person name="Teles M."/>
            <person name="MacKenzie S."/>
            <person name="Amaro C."/>
        </authorList>
    </citation>
    <scope>NUCLEOTIDE SEQUENCE</scope>
</reference>
<organism evidence="1">
    <name type="scientific">Anguilla anguilla</name>
    <name type="common">European freshwater eel</name>
    <name type="synonym">Muraena anguilla</name>
    <dbReference type="NCBI Taxonomy" id="7936"/>
    <lineage>
        <taxon>Eukaryota</taxon>
        <taxon>Metazoa</taxon>
        <taxon>Chordata</taxon>
        <taxon>Craniata</taxon>
        <taxon>Vertebrata</taxon>
        <taxon>Euteleostomi</taxon>
        <taxon>Actinopterygii</taxon>
        <taxon>Neopterygii</taxon>
        <taxon>Teleostei</taxon>
        <taxon>Anguilliformes</taxon>
        <taxon>Anguillidae</taxon>
        <taxon>Anguilla</taxon>
    </lineage>
</organism>
<reference evidence="1" key="1">
    <citation type="submission" date="2014-11" db="EMBL/GenBank/DDBJ databases">
        <authorList>
            <person name="Amaro Gonzalez C."/>
        </authorList>
    </citation>
    <scope>NUCLEOTIDE SEQUENCE</scope>
</reference>